<keyword evidence="7" id="KW-0539">Nucleus</keyword>
<dbReference type="CDD" id="cd04478">
    <property type="entry name" value="RPA2_DBD_D"/>
    <property type="match status" value="1"/>
</dbReference>
<dbReference type="FunFam" id="2.40.50.140:FF:000305">
    <property type="entry name" value="Uncharacterized protein"/>
    <property type="match status" value="1"/>
</dbReference>
<dbReference type="SUPFAM" id="SSF50249">
    <property type="entry name" value="Nucleic acid-binding proteins"/>
    <property type="match status" value="1"/>
</dbReference>
<dbReference type="SMR" id="A0A024V026"/>
<keyword evidence="5" id="KW-0779">Telomere</keyword>
<organism evidence="9 10">
    <name type="scientific">Plasmodium falciparum Vietnam Oak-Knoll</name>
    <name type="common">FVO</name>
    <dbReference type="NCBI Taxonomy" id="1036723"/>
    <lineage>
        <taxon>Eukaryota</taxon>
        <taxon>Sar</taxon>
        <taxon>Alveolata</taxon>
        <taxon>Apicomplexa</taxon>
        <taxon>Aconoidasida</taxon>
        <taxon>Haemosporida</taxon>
        <taxon>Plasmodiidae</taxon>
        <taxon>Plasmodium</taxon>
        <taxon>Plasmodium (Laverania)</taxon>
    </lineage>
</organism>
<dbReference type="PANTHER" id="PTHR13989:SF33">
    <property type="entry name" value="CST COMPLEX SUBUNIT STN1"/>
    <property type="match status" value="1"/>
</dbReference>
<gene>
    <name evidence="9" type="ORF">PFFVO_05868</name>
</gene>
<reference evidence="9 10" key="2">
    <citation type="submission" date="2013-02" db="EMBL/GenBank/DDBJ databases">
        <title>The Genome Sequence of Plasmodium falciparum Vietnam Oak-Knoll (FVO).</title>
        <authorList>
            <consortium name="The Broad Institute Genome Sequencing Platform"/>
            <consortium name="The Broad Institute Genome Sequencing Center for Infectious Disease"/>
            <person name="Neafsey D."/>
            <person name="Cheeseman I."/>
            <person name="Volkman S."/>
            <person name="Adams J."/>
            <person name="Walker B."/>
            <person name="Young S.K."/>
            <person name="Zeng Q."/>
            <person name="Gargeya S."/>
            <person name="Fitzgerald M."/>
            <person name="Haas B."/>
            <person name="Abouelleil A."/>
            <person name="Alvarado L."/>
            <person name="Arachchi H.M."/>
            <person name="Berlin A.M."/>
            <person name="Chapman S.B."/>
            <person name="Dewar J."/>
            <person name="Goldberg J."/>
            <person name="Griggs A."/>
            <person name="Gujja S."/>
            <person name="Hansen M."/>
            <person name="Howarth C."/>
            <person name="Imamovic A."/>
            <person name="Larimer J."/>
            <person name="McCowan C."/>
            <person name="Murphy C."/>
            <person name="Neiman D."/>
            <person name="Pearson M."/>
            <person name="Priest M."/>
            <person name="Roberts A."/>
            <person name="Saif S."/>
            <person name="Shea T."/>
            <person name="Sisk P."/>
            <person name="Sykes S."/>
            <person name="Wortman J."/>
            <person name="Nusbaum C."/>
            <person name="Birren B."/>
        </authorList>
    </citation>
    <scope>NUCLEOTIDE SEQUENCE [LARGE SCALE GENOMIC DNA]</scope>
    <source>
        <strain evidence="10">Vietnam Oak-Knoll (FVO)</strain>
    </source>
</reference>
<proteinExistence type="predicted"/>
<dbReference type="GO" id="GO:0005634">
    <property type="term" value="C:nucleus"/>
    <property type="evidence" value="ECO:0007669"/>
    <property type="project" value="UniProtKB-SubCell"/>
</dbReference>
<dbReference type="Proteomes" id="UP000030690">
    <property type="component" value="Unassembled WGS sequence"/>
</dbReference>
<keyword evidence="6" id="KW-0238">DNA-binding</keyword>
<dbReference type="AlphaFoldDB" id="A0A024V026"/>
<evidence type="ECO:0000256" key="4">
    <source>
        <dbReference type="ARBA" id="ARBA00022454"/>
    </source>
</evidence>
<accession>A0A024V026</accession>
<sequence length="191" mass="22447">MSGILTNLNIESGYFNEDIKEESNESNFMYANISMLIRAYKKDRNKLILLNKKLNLIKIVGLVLNIEEKKEFIIYTIDDTTGCIKAKLLLTYSLNSYNEKKDNIKINDLIQIFGICNTVSLNEDLTISISSINKLDSFNYLCHHHLLVFHDYLKYQEEERRNPIEDKSRNDEDDLESTQNNENAYFNTFFY</sequence>
<name>A0A024V026_PLAFA</name>
<dbReference type="InterPro" id="IPR040260">
    <property type="entry name" value="RFA2-like"/>
</dbReference>
<dbReference type="InterPro" id="IPR012340">
    <property type="entry name" value="NA-bd_OB-fold"/>
</dbReference>
<protein>
    <recommendedName>
        <fullName evidence="3">CST complex subunit STN1</fullName>
    </recommendedName>
    <alternativeName>
        <fullName evidence="8">Suppressor of cdc thirteen homolog</fullName>
    </alternativeName>
</protein>
<evidence type="ECO:0000256" key="5">
    <source>
        <dbReference type="ARBA" id="ARBA00022895"/>
    </source>
</evidence>
<evidence type="ECO:0000256" key="3">
    <source>
        <dbReference type="ARBA" id="ARBA00017411"/>
    </source>
</evidence>
<comment type="subcellular location">
    <subcellularLocation>
        <location evidence="2">Chromosome</location>
        <location evidence="2">Telomere</location>
    </subcellularLocation>
    <subcellularLocation>
        <location evidence="1">Nucleus</location>
    </subcellularLocation>
</comment>
<dbReference type="GO" id="GO:0000781">
    <property type="term" value="C:chromosome, telomeric region"/>
    <property type="evidence" value="ECO:0007669"/>
    <property type="project" value="UniProtKB-SubCell"/>
</dbReference>
<dbReference type="Gene3D" id="2.40.50.140">
    <property type="entry name" value="Nucleic acid-binding proteins"/>
    <property type="match status" value="1"/>
</dbReference>
<evidence type="ECO:0000256" key="1">
    <source>
        <dbReference type="ARBA" id="ARBA00004123"/>
    </source>
</evidence>
<evidence type="ECO:0000256" key="8">
    <source>
        <dbReference type="ARBA" id="ARBA00030039"/>
    </source>
</evidence>
<keyword evidence="4" id="KW-0158">Chromosome</keyword>
<evidence type="ECO:0000313" key="10">
    <source>
        <dbReference type="Proteomes" id="UP000030690"/>
    </source>
</evidence>
<reference evidence="9 10" key="1">
    <citation type="submission" date="2013-02" db="EMBL/GenBank/DDBJ databases">
        <title>The Genome Annotation of Plasmodium falciparum Vietnam Oak-Knoll (FVO).</title>
        <authorList>
            <consortium name="The Broad Institute Genome Sequencing Platform"/>
            <consortium name="The Broad Institute Genome Sequencing Center for Infectious Disease"/>
            <person name="Neafsey D."/>
            <person name="Hoffman S."/>
            <person name="Volkman S."/>
            <person name="Rosenthal P."/>
            <person name="Walker B."/>
            <person name="Young S.K."/>
            <person name="Zeng Q."/>
            <person name="Gargeya S."/>
            <person name="Fitzgerald M."/>
            <person name="Haas B."/>
            <person name="Abouelleil A."/>
            <person name="Allen A.W."/>
            <person name="Alvarado L."/>
            <person name="Arachchi H.M."/>
            <person name="Berlin A.M."/>
            <person name="Chapman S.B."/>
            <person name="Gainer-Dewar J."/>
            <person name="Goldberg J."/>
            <person name="Griggs A."/>
            <person name="Gujja S."/>
            <person name="Hansen M."/>
            <person name="Howarth C."/>
            <person name="Imamovic A."/>
            <person name="Ireland A."/>
            <person name="Larimer J."/>
            <person name="McCowan C."/>
            <person name="Murphy C."/>
            <person name="Pearson M."/>
            <person name="Poon T.W."/>
            <person name="Priest M."/>
            <person name="Roberts A."/>
            <person name="Saif S."/>
            <person name="Shea T."/>
            <person name="Sisk P."/>
            <person name="Sykes S."/>
            <person name="Wortman J."/>
            <person name="Nusbaum C."/>
            <person name="Birren B."/>
        </authorList>
    </citation>
    <scope>NUCLEOTIDE SEQUENCE [LARGE SCALE GENOMIC DNA]</scope>
    <source>
        <strain evidence="10">Vietnam Oak-Knoll (FVO)</strain>
    </source>
</reference>
<dbReference type="GO" id="GO:0003677">
    <property type="term" value="F:DNA binding"/>
    <property type="evidence" value="ECO:0007669"/>
    <property type="project" value="UniProtKB-KW"/>
</dbReference>
<dbReference type="EMBL" id="KI925184">
    <property type="protein sequence ID" value="ETW15575.1"/>
    <property type="molecule type" value="Genomic_DNA"/>
</dbReference>
<dbReference type="OrthoDB" id="370937at2759"/>
<evidence type="ECO:0000313" key="9">
    <source>
        <dbReference type="EMBL" id="ETW15575.1"/>
    </source>
</evidence>
<evidence type="ECO:0000256" key="6">
    <source>
        <dbReference type="ARBA" id="ARBA00023125"/>
    </source>
</evidence>
<evidence type="ECO:0000256" key="2">
    <source>
        <dbReference type="ARBA" id="ARBA00004574"/>
    </source>
</evidence>
<dbReference type="PANTHER" id="PTHR13989">
    <property type="entry name" value="REPLICATION PROTEIN A-RELATED"/>
    <property type="match status" value="1"/>
</dbReference>
<evidence type="ECO:0000256" key="7">
    <source>
        <dbReference type="ARBA" id="ARBA00023242"/>
    </source>
</evidence>